<proteinExistence type="predicted"/>
<dbReference type="AlphaFoldDB" id="X1C745"/>
<sequence>RDTFFVIAISAAVIPIAYGTGYFFSIAAKPVFSLIYFSGAPISGT</sequence>
<organism evidence="1">
    <name type="scientific">marine sediment metagenome</name>
    <dbReference type="NCBI Taxonomy" id="412755"/>
    <lineage>
        <taxon>unclassified sequences</taxon>
        <taxon>metagenomes</taxon>
        <taxon>ecological metagenomes</taxon>
    </lineage>
</organism>
<reference evidence="1" key="1">
    <citation type="journal article" date="2014" name="Front. Microbiol.">
        <title>High frequency of phylogenetically diverse reductive dehalogenase-homologous genes in deep subseafloor sedimentary metagenomes.</title>
        <authorList>
            <person name="Kawai M."/>
            <person name="Futagami T."/>
            <person name="Toyoda A."/>
            <person name="Takaki Y."/>
            <person name="Nishi S."/>
            <person name="Hori S."/>
            <person name="Arai W."/>
            <person name="Tsubouchi T."/>
            <person name="Morono Y."/>
            <person name="Uchiyama I."/>
            <person name="Ito T."/>
            <person name="Fujiyama A."/>
            <person name="Inagaki F."/>
            <person name="Takami H."/>
        </authorList>
    </citation>
    <scope>NUCLEOTIDE SEQUENCE</scope>
    <source>
        <strain evidence="1">Expedition CK06-06</strain>
    </source>
</reference>
<feature type="non-terminal residue" evidence="1">
    <location>
        <position position="1"/>
    </location>
</feature>
<comment type="caution">
    <text evidence="1">The sequence shown here is derived from an EMBL/GenBank/DDBJ whole genome shotgun (WGS) entry which is preliminary data.</text>
</comment>
<name>X1C745_9ZZZZ</name>
<protein>
    <submittedName>
        <fullName evidence="1">Uncharacterized protein</fullName>
    </submittedName>
</protein>
<dbReference type="EMBL" id="BART01023000">
    <property type="protein sequence ID" value="GAH03202.1"/>
    <property type="molecule type" value="Genomic_DNA"/>
</dbReference>
<accession>X1C745</accession>
<evidence type="ECO:0000313" key="1">
    <source>
        <dbReference type="EMBL" id="GAH03202.1"/>
    </source>
</evidence>
<gene>
    <name evidence="1" type="ORF">S01H4_41972</name>
</gene>